<sequence length="282" mass="31689">MKKGLVLEGGAMRGMFTCGVTDVLMEQGVCFDGIAGISAGAVFGCNYKSGQIGRALRYNKKYCADPRYCSIRSLIRTGDLYGADFCYRELPDELDVFDRQAFAANPMAFYAGATDVATGKCVYHQCRDGSSLDMRWLQASASMPGVSRPVEIEGRFYLDGGIADAVPYAYMEGLGYDRNVIILTQPEGYRKKPASGLAVMKLFLRRYPRIIEAMAVRHEMYNRQMEEISRREREGSSFVIRPPEALRIGHTEKNPAELDRVYHLGRREAEKRLPELLQFLGK</sequence>
<proteinExistence type="predicted"/>
<gene>
    <name evidence="1" type="ORF">JYE49_11275</name>
</gene>
<protein>
    <submittedName>
        <fullName evidence="1">Patatin family protein</fullName>
    </submittedName>
</protein>
<dbReference type="EMBL" id="CP068393">
    <property type="protein sequence ID" value="QUC66437.1"/>
    <property type="molecule type" value="Genomic_DNA"/>
</dbReference>
<keyword evidence="2" id="KW-1185">Reference proteome</keyword>
<evidence type="ECO:0000313" key="2">
    <source>
        <dbReference type="Proteomes" id="UP000682782"/>
    </source>
</evidence>
<evidence type="ECO:0000313" key="1">
    <source>
        <dbReference type="EMBL" id="QUC66437.1"/>
    </source>
</evidence>
<dbReference type="Proteomes" id="UP000682782">
    <property type="component" value="Chromosome"/>
</dbReference>
<accession>A0AC61MVS5</accession>
<organism evidence="1 2">
    <name type="scientific">Aristaeella hokkaidonensis</name>
    <dbReference type="NCBI Taxonomy" id="3046382"/>
    <lineage>
        <taxon>Bacteria</taxon>
        <taxon>Bacillati</taxon>
        <taxon>Bacillota</taxon>
        <taxon>Clostridia</taxon>
        <taxon>Eubacteriales</taxon>
        <taxon>Aristaeellaceae</taxon>
        <taxon>Aristaeella</taxon>
    </lineage>
</organism>
<reference evidence="1" key="1">
    <citation type="submission" date="2021-01" db="EMBL/GenBank/DDBJ databases">
        <title>Complete genome sequence of Clostridiales bacterium R-7.</title>
        <authorList>
            <person name="Mahoney-Kurpe S.C."/>
            <person name="Palevich N."/>
            <person name="Koike S."/>
            <person name="Moon C.D."/>
            <person name="Attwood G.T."/>
        </authorList>
    </citation>
    <scope>NUCLEOTIDE SEQUENCE</scope>
    <source>
        <strain evidence="1">R-7</strain>
    </source>
</reference>
<name>A0AC61MVS5_9FIRM</name>